<dbReference type="CDD" id="cd00054">
    <property type="entry name" value="EGF_CA"/>
    <property type="match status" value="2"/>
</dbReference>
<feature type="domain" description="EGF-like" evidence="8">
    <location>
        <begin position="163"/>
        <end position="199"/>
    </location>
</feature>
<keyword evidence="6" id="KW-0325">Glycoprotein</keyword>
<evidence type="ECO:0000259" key="9">
    <source>
        <dbReference type="PROSITE" id="PS51828"/>
    </source>
</evidence>
<dbReference type="InParanoid" id="A0A1S3JIX9"/>
<protein>
    <submittedName>
        <fullName evidence="11">Sushi, von Willebrand factor type A, EGF and pentraxin domain-containing protein 1</fullName>
    </submittedName>
</protein>
<dbReference type="PROSITE" id="PS00010">
    <property type="entry name" value="ASX_HYDROXYL"/>
    <property type="match status" value="2"/>
</dbReference>
<keyword evidence="5 7" id="KW-1015">Disulfide bond</keyword>
<feature type="domain" description="Pentraxin (PTX)" evidence="9">
    <location>
        <begin position="1"/>
        <end position="162"/>
    </location>
</feature>
<dbReference type="Pfam" id="PF07699">
    <property type="entry name" value="Ephrin_rec_like"/>
    <property type="match status" value="1"/>
</dbReference>
<dbReference type="PROSITE" id="PS51828">
    <property type="entry name" value="PTX_2"/>
    <property type="match status" value="1"/>
</dbReference>
<dbReference type="Gene3D" id="2.10.50.10">
    <property type="entry name" value="Tumor Necrosis Factor Receptor, subunit A, domain 2"/>
    <property type="match status" value="1"/>
</dbReference>
<evidence type="ECO:0000313" key="10">
    <source>
        <dbReference type="Proteomes" id="UP000085678"/>
    </source>
</evidence>
<evidence type="ECO:0000256" key="7">
    <source>
        <dbReference type="PROSITE-ProRule" id="PRU00076"/>
    </source>
</evidence>
<feature type="disulfide bond" evidence="7">
    <location>
        <begin position="189"/>
        <end position="198"/>
    </location>
</feature>
<dbReference type="PROSITE" id="PS01187">
    <property type="entry name" value="EGF_CA"/>
    <property type="match status" value="1"/>
</dbReference>
<evidence type="ECO:0000256" key="3">
    <source>
        <dbReference type="ARBA" id="ARBA00022729"/>
    </source>
</evidence>
<dbReference type="Pfam" id="PF13385">
    <property type="entry name" value="Laminin_G_3"/>
    <property type="match status" value="1"/>
</dbReference>
<dbReference type="InterPro" id="IPR018097">
    <property type="entry name" value="EGF_Ca-bd_CS"/>
</dbReference>
<dbReference type="SUPFAM" id="SSF57196">
    <property type="entry name" value="EGF/Laminin"/>
    <property type="match status" value="2"/>
</dbReference>
<dbReference type="InterPro" id="IPR011641">
    <property type="entry name" value="Tyr-kin_ephrin_A/B_rcpt-like"/>
</dbReference>
<dbReference type="SUPFAM" id="SSF82895">
    <property type="entry name" value="TSP-1 type 1 repeat"/>
    <property type="match status" value="1"/>
</dbReference>
<dbReference type="PROSITE" id="PS50026">
    <property type="entry name" value="EGF_3"/>
    <property type="match status" value="2"/>
</dbReference>
<evidence type="ECO:0000313" key="11">
    <source>
        <dbReference type="RefSeq" id="XP_013410370.1"/>
    </source>
</evidence>
<dbReference type="SUPFAM" id="SSF49899">
    <property type="entry name" value="Concanavalin A-like lectins/glucanases"/>
    <property type="match status" value="1"/>
</dbReference>
<dbReference type="InterPro" id="IPR013320">
    <property type="entry name" value="ConA-like_dom_sf"/>
</dbReference>
<dbReference type="PROSITE" id="PS00022">
    <property type="entry name" value="EGF_1"/>
    <property type="match status" value="2"/>
</dbReference>
<dbReference type="InterPro" id="IPR036383">
    <property type="entry name" value="TSP1_rpt_sf"/>
</dbReference>
<keyword evidence="10" id="KW-1185">Reference proteome</keyword>
<keyword evidence="3" id="KW-0732">Signal</keyword>
<feature type="disulfide bond" evidence="7">
    <location>
        <begin position="227"/>
        <end position="236"/>
    </location>
</feature>
<dbReference type="SMART" id="SM00181">
    <property type="entry name" value="EGF"/>
    <property type="match status" value="2"/>
</dbReference>
<evidence type="ECO:0000256" key="1">
    <source>
        <dbReference type="ARBA" id="ARBA00022473"/>
    </source>
</evidence>
<accession>A0A1S3JIX9</accession>
<evidence type="ECO:0000256" key="4">
    <source>
        <dbReference type="ARBA" id="ARBA00022737"/>
    </source>
</evidence>
<dbReference type="Gene3D" id="2.60.120.200">
    <property type="match status" value="1"/>
</dbReference>
<dbReference type="FunFam" id="2.10.25.10:FF:000143">
    <property type="entry name" value="Protein crumbs 1"/>
    <property type="match status" value="1"/>
</dbReference>
<dbReference type="SMART" id="SM00209">
    <property type="entry name" value="TSP1"/>
    <property type="match status" value="1"/>
</dbReference>
<dbReference type="InterPro" id="IPR051022">
    <property type="entry name" value="Notch_Cell-Fate_Det"/>
</dbReference>
<dbReference type="SMART" id="SM00179">
    <property type="entry name" value="EGF_CA"/>
    <property type="match status" value="2"/>
</dbReference>
<keyword evidence="4" id="KW-0677">Repeat</keyword>
<dbReference type="PROSITE" id="PS50092">
    <property type="entry name" value="TSP1"/>
    <property type="match status" value="1"/>
</dbReference>
<keyword evidence="1" id="KW-0217">Developmental protein</keyword>
<dbReference type="InterPro" id="IPR001881">
    <property type="entry name" value="EGF-like_Ca-bd_dom"/>
</dbReference>
<evidence type="ECO:0000256" key="2">
    <source>
        <dbReference type="ARBA" id="ARBA00022536"/>
    </source>
</evidence>
<dbReference type="FunFam" id="2.10.25.10:FF:000080">
    <property type="entry name" value="Neurogenic locus notch 1"/>
    <property type="match status" value="1"/>
</dbReference>
<dbReference type="AlphaFoldDB" id="A0A1S3JIX9"/>
<proteinExistence type="predicted"/>
<dbReference type="PROSITE" id="PS01186">
    <property type="entry name" value="EGF_2"/>
    <property type="match status" value="2"/>
</dbReference>
<comment type="caution">
    <text evidence="7">Lacks conserved residue(s) required for the propagation of feature annotation.</text>
</comment>
<dbReference type="PRINTS" id="PR01705">
    <property type="entry name" value="TSP1REPEAT"/>
</dbReference>
<dbReference type="FunFam" id="2.20.100.10:FF:000001">
    <property type="entry name" value="semaphorin-5A isoform X1"/>
    <property type="match status" value="1"/>
</dbReference>
<organism evidence="10 11">
    <name type="scientific">Lingula anatina</name>
    <name type="common">Brachiopod</name>
    <name type="synonym">Lingula unguis</name>
    <dbReference type="NCBI Taxonomy" id="7574"/>
    <lineage>
        <taxon>Eukaryota</taxon>
        <taxon>Metazoa</taxon>
        <taxon>Spiralia</taxon>
        <taxon>Lophotrochozoa</taxon>
        <taxon>Brachiopoda</taxon>
        <taxon>Linguliformea</taxon>
        <taxon>Lingulata</taxon>
        <taxon>Lingulida</taxon>
        <taxon>Linguloidea</taxon>
        <taxon>Lingulidae</taxon>
        <taxon>Lingula</taxon>
    </lineage>
</organism>
<evidence type="ECO:0000256" key="5">
    <source>
        <dbReference type="ARBA" id="ARBA00023157"/>
    </source>
</evidence>
<dbReference type="Gene3D" id="2.20.100.10">
    <property type="entry name" value="Thrombospondin type-1 (TSP1) repeat"/>
    <property type="match status" value="1"/>
</dbReference>
<dbReference type="Pfam" id="PF00008">
    <property type="entry name" value="EGF"/>
    <property type="match status" value="2"/>
</dbReference>
<dbReference type="OrthoDB" id="6147614at2759"/>
<dbReference type="STRING" id="7574.A0A1S3JIX9"/>
<dbReference type="KEGG" id="lak:106173708"/>
<dbReference type="InterPro" id="IPR000884">
    <property type="entry name" value="TSP1_rpt"/>
</dbReference>
<name>A0A1S3JIX9_LINAN</name>
<evidence type="ECO:0000256" key="6">
    <source>
        <dbReference type="ARBA" id="ARBA00023180"/>
    </source>
</evidence>
<dbReference type="Gene3D" id="2.10.25.10">
    <property type="entry name" value="Laminin"/>
    <property type="match status" value="2"/>
</dbReference>
<dbReference type="InterPro" id="IPR000742">
    <property type="entry name" value="EGF"/>
</dbReference>
<dbReference type="Pfam" id="PF00090">
    <property type="entry name" value="TSP_1"/>
    <property type="match status" value="1"/>
</dbReference>
<dbReference type="SMART" id="SM01411">
    <property type="entry name" value="Ephrin_rec_like"/>
    <property type="match status" value="1"/>
</dbReference>
<reference evidence="11" key="1">
    <citation type="submission" date="2025-08" db="UniProtKB">
        <authorList>
            <consortium name="RefSeq"/>
        </authorList>
    </citation>
    <scope>IDENTIFICATION</scope>
    <source>
        <tissue evidence="11">Gonads</tissue>
    </source>
</reference>
<dbReference type="Proteomes" id="UP000085678">
    <property type="component" value="Unplaced"/>
</dbReference>
<dbReference type="SUPFAM" id="SSF57184">
    <property type="entry name" value="Growth factor receptor domain"/>
    <property type="match status" value="1"/>
</dbReference>
<keyword evidence="2 7" id="KW-0245">EGF-like domain</keyword>
<feature type="domain" description="EGF-like" evidence="8">
    <location>
        <begin position="201"/>
        <end position="237"/>
    </location>
</feature>
<dbReference type="PANTHER" id="PTHR24049">
    <property type="entry name" value="CRUMBS FAMILY MEMBER"/>
    <property type="match status" value="1"/>
</dbReference>
<dbReference type="InterPro" id="IPR009030">
    <property type="entry name" value="Growth_fac_rcpt_cys_sf"/>
</dbReference>
<dbReference type="GeneID" id="106173708"/>
<sequence length="564" mass="60480">MIAVYKAADGTGFGVKNPGDIEIQINSHTVQTGLDISDGQWHQVTATWTSQTQGVTLYRDGQLVATYSNVPGSSITTGGDMVIGQRHESLKMRRKRAIQTGVAFEGDISRLHIWDTVLPTDVITKVIDCQSEDSRIGNLVAWADVITGIEGQVEIVQPTQCDSVNECSSSPCLNGATCENKIGGYQCHCPGGYTGTKCDINIDDCIDNSCSNGGSCVDGIEAYTCVCPSGFTGRFCQEEIVHGAWGPWSLWSECTRSCGSGMRTRNRQCDNPPPSPGGRPCSGNSLEREQCNTDPCPACVPLKPPVNGFLNCTTTGDLHECISTCQPQYDFSGPALEKYTCSANSSYKWNHQSKSNPNALLPSCGKTTPPKNVSLDLFLFYPFRNCSNRFQPFLQTAFQELIINLTANISCIQTLECDLSAAAVGPCILNINRTGYVATFAYSADIDIGETEMTGAFQRLQPAAKMVQSNVLSGGFRLGFSGGKFLMYEPNSLVISGSFGCEAGSVSSNNTCVLCPRGTFYDDGVCARCAVGSYQDSEGQFDCDQCPVGTTTPSSGSISLQDCV</sequence>
<dbReference type="SMART" id="SM00159">
    <property type="entry name" value="PTX"/>
    <property type="match status" value="1"/>
</dbReference>
<dbReference type="InterPro" id="IPR001759">
    <property type="entry name" value="PTX_dom"/>
</dbReference>
<dbReference type="InterPro" id="IPR000152">
    <property type="entry name" value="EGF-type_Asp/Asn_hydroxyl_site"/>
</dbReference>
<evidence type="ECO:0000259" key="8">
    <source>
        <dbReference type="PROSITE" id="PS50026"/>
    </source>
</evidence>
<dbReference type="GO" id="GO:0005509">
    <property type="term" value="F:calcium ion binding"/>
    <property type="evidence" value="ECO:0007669"/>
    <property type="project" value="InterPro"/>
</dbReference>
<dbReference type="RefSeq" id="XP_013410370.1">
    <property type="nucleotide sequence ID" value="XM_013554916.1"/>
</dbReference>
<dbReference type="PRINTS" id="PR00010">
    <property type="entry name" value="EGFBLOOD"/>
</dbReference>
<gene>
    <name evidence="11" type="primary">LOC106173708</name>
</gene>